<keyword evidence="4" id="KW-0456">Lyase</keyword>
<dbReference type="PROSITE" id="PS51891">
    <property type="entry name" value="CENP_V_GFA"/>
    <property type="match status" value="2"/>
</dbReference>
<organism evidence="6 7">
    <name type="scientific">Neurospora tetraspora</name>
    <dbReference type="NCBI Taxonomy" id="94610"/>
    <lineage>
        <taxon>Eukaryota</taxon>
        <taxon>Fungi</taxon>
        <taxon>Dikarya</taxon>
        <taxon>Ascomycota</taxon>
        <taxon>Pezizomycotina</taxon>
        <taxon>Sordariomycetes</taxon>
        <taxon>Sordariomycetidae</taxon>
        <taxon>Sordariales</taxon>
        <taxon>Sordariaceae</taxon>
        <taxon>Neurospora</taxon>
    </lineage>
</organism>
<dbReference type="InterPro" id="IPR011057">
    <property type="entry name" value="Mss4-like_sf"/>
</dbReference>
<name>A0AAE0MWW3_9PEZI</name>
<feature type="domain" description="CENP-V/GFA" evidence="5">
    <location>
        <begin position="242"/>
        <end position="362"/>
    </location>
</feature>
<dbReference type="GO" id="GO:0016846">
    <property type="term" value="F:carbon-sulfur lyase activity"/>
    <property type="evidence" value="ECO:0007669"/>
    <property type="project" value="InterPro"/>
</dbReference>
<evidence type="ECO:0000256" key="2">
    <source>
        <dbReference type="ARBA" id="ARBA00022723"/>
    </source>
</evidence>
<dbReference type="InterPro" id="IPR006913">
    <property type="entry name" value="CENP-V/GFA"/>
</dbReference>
<evidence type="ECO:0000256" key="3">
    <source>
        <dbReference type="ARBA" id="ARBA00022833"/>
    </source>
</evidence>
<dbReference type="PANTHER" id="PTHR33337">
    <property type="entry name" value="GFA DOMAIN-CONTAINING PROTEIN"/>
    <property type="match status" value="1"/>
</dbReference>
<dbReference type="Pfam" id="PF04828">
    <property type="entry name" value="GFA"/>
    <property type="match status" value="2"/>
</dbReference>
<comment type="caution">
    <text evidence="6">The sequence shown here is derived from an EMBL/GenBank/DDBJ whole genome shotgun (WGS) entry which is preliminary data.</text>
</comment>
<evidence type="ECO:0000259" key="5">
    <source>
        <dbReference type="PROSITE" id="PS51891"/>
    </source>
</evidence>
<dbReference type="AlphaFoldDB" id="A0AAE0MWW3"/>
<dbReference type="SUPFAM" id="SSF51316">
    <property type="entry name" value="Mss4-like"/>
    <property type="match status" value="2"/>
</dbReference>
<reference evidence="6" key="1">
    <citation type="journal article" date="2023" name="Mol. Phylogenet. Evol.">
        <title>Genome-scale phylogeny and comparative genomics of the fungal order Sordariales.</title>
        <authorList>
            <person name="Hensen N."/>
            <person name="Bonometti L."/>
            <person name="Westerberg I."/>
            <person name="Brannstrom I.O."/>
            <person name="Guillou S."/>
            <person name="Cros-Aarteil S."/>
            <person name="Calhoun S."/>
            <person name="Haridas S."/>
            <person name="Kuo A."/>
            <person name="Mondo S."/>
            <person name="Pangilinan J."/>
            <person name="Riley R."/>
            <person name="LaButti K."/>
            <person name="Andreopoulos B."/>
            <person name="Lipzen A."/>
            <person name="Chen C."/>
            <person name="Yan M."/>
            <person name="Daum C."/>
            <person name="Ng V."/>
            <person name="Clum A."/>
            <person name="Steindorff A."/>
            <person name="Ohm R.A."/>
            <person name="Martin F."/>
            <person name="Silar P."/>
            <person name="Natvig D.O."/>
            <person name="Lalanne C."/>
            <person name="Gautier V."/>
            <person name="Ament-Velasquez S.L."/>
            <person name="Kruys A."/>
            <person name="Hutchinson M.I."/>
            <person name="Powell A.J."/>
            <person name="Barry K."/>
            <person name="Miller A.N."/>
            <person name="Grigoriev I.V."/>
            <person name="Debuchy R."/>
            <person name="Gladieux P."/>
            <person name="Hiltunen Thoren M."/>
            <person name="Johannesson H."/>
        </authorList>
    </citation>
    <scope>NUCLEOTIDE SEQUENCE</scope>
    <source>
        <strain evidence="6">CBS 560.94</strain>
    </source>
</reference>
<gene>
    <name evidence="6" type="ORF">B0H65DRAFT_584256</name>
</gene>
<evidence type="ECO:0000313" key="7">
    <source>
        <dbReference type="Proteomes" id="UP001278500"/>
    </source>
</evidence>
<dbReference type="GeneID" id="87868045"/>
<keyword evidence="2" id="KW-0479">Metal-binding</keyword>
<keyword evidence="7" id="KW-1185">Reference proteome</keyword>
<dbReference type="RefSeq" id="XP_062685835.1">
    <property type="nucleotide sequence ID" value="XM_062830891.1"/>
</dbReference>
<keyword evidence="3" id="KW-0862">Zinc</keyword>
<accession>A0AAE0MWW3</accession>
<reference evidence="6" key="2">
    <citation type="submission" date="2023-06" db="EMBL/GenBank/DDBJ databases">
        <authorList>
            <consortium name="Lawrence Berkeley National Laboratory"/>
            <person name="Haridas S."/>
            <person name="Hensen N."/>
            <person name="Bonometti L."/>
            <person name="Westerberg I."/>
            <person name="Brannstrom I.O."/>
            <person name="Guillou S."/>
            <person name="Cros-Aarteil S."/>
            <person name="Calhoun S."/>
            <person name="Kuo A."/>
            <person name="Mondo S."/>
            <person name="Pangilinan J."/>
            <person name="Riley R."/>
            <person name="Labutti K."/>
            <person name="Andreopoulos B."/>
            <person name="Lipzen A."/>
            <person name="Chen C."/>
            <person name="Yanf M."/>
            <person name="Daum C."/>
            <person name="Ng V."/>
            <person name="Clum A."/>
            <person name="Steindorff A."/>
            <person name="Ohm R."/>
            <person name="Martin F."/>
            <person name="Silar P."/>
            <person name="Natvig D."/>
            <person name="Lalanne C."/>
            <person name="Gautier V."/>
            <person name="Ament-Velasquez S.L."/>
            <person name="Kruys A."/>
            <person name="Hutchinson M.I."/>
            <person name="Powell A.J."/>
            <person name="Barry K."/>
            <person name="Miller A.N."/>
            <person name="Grigoriev I.V."/>
            <person name="Debuchy R."/>
            <person name="Gladieux P."/>
            <person name="Thoren M.H."/>
            <person name="Johannesson H."/>
        </authorList>
    </citation>
    <scope>NUCLEOTIDE SEQUENCE</scope>
    <source>
        <strain evidence="6">CBS 560.94</strain>
    </source>
</reference>
<sequence>MSTKARSNATISCLCGSIQQTVTLSHVDTDIVLCHCTSCRHLSGQLFTSCVALSSAPASVDGLTTYHSDPDHPNLETTSYYFCSTCGCHVFQRSSYYSDSDDDDNDDSYKEQPEWAVATGVITSSKKDNPSIKINWQHQKVDDTKDWGLSLWLPTIITSTSDNNNQKATKILHTITAPSTNNTNGLDHVLHAACHCKRISFSLSRPSEASTLPHRGYPDVMYSYAVEPESVTSNPHDEKWWLRGPEPQCTSSSARTPPLDENTKFTRYFTAACVCKSCRLASGFEVQCWAFVPTCNIHFASVVEGGRDFNTLPRGLLNRYESSPGVWREFCPTCGATVFYHAEEAEDVIDVSVGLFDSDKWDRGARVEDWLEWGRGRVSYAEGVREGRSGGMADWAERVLRGLEGGMRG</sequence>
<evidence type="ECO:0000313" key="6">
    <source>
        <dbReference type="EMBL" id="KAK3354457.1"/>
    </source>
</evidence>
<proteinExistence type="inferred from homology"/>
<dbReference type="EMBL" id="JAUEPP010000001">
    <property type="protein sequence ID" value="KAK3354457.1"/>
    <property type="molecule type" value="Genomic_DNA"/>
</dbReference>
<dbReference type="Proteomes" id="UP001278500">
    <property type="component" value="Unassembled WGS sequence"/>
</dbReference>
<protein>
    <submittedName>
        <fullName evidence="6">Mss4-like protein</fullName>
    </submittedName>
</protein>
<evidence type="ECO:0000256" key="4">
    <source>
        <dbReference type="ARBA" id="ARBA00023239"/>
    </source>
</evidence>
<dbReference type="GO" id="GO:0046872">
    <property type="term" value="F:metal ion binding"/>
    <property type="evidence" value="ECO:0007669"/>
    <property type="project" value="UniProtKB-KW"/>
</dbReference>
<feature type="domain" description="CENP-V/GFA" evidence="5">
    <location>
        <begin position="8"/>
        <end position="153"/>
    </location>
</feature>
<dbReference type="Gene3D" id="3.90.1590.10">
    <property type="entry name" value="glutathione-dependent formaldehyde- activating enzyme (gfa)"/>
    <property type="match status" value="2"/>
</dbReference>
<dbReference type="PANTHER" id="PTHR33337:SF30">
    <property type="entry name" value="DUF636 DOMAIN PROTEIN (AFU_ORTHOLOGUE AFUA_1G03180)"/>
    <property type="match status" value="1"/>
</dbReference>
<evidence type="ECO:0000256" key="1">
    <source>
        <dbReference type="ARBA" id="ARBA00005495"/>
    </source>
</evidence>
<comment type="similarity">
    <text evidence="1">Belongs to the Gfa family.</text>
</comment>